<dbReference type="InterPro" id="IPR014031">
    <property type="entry name" value="Ketoacyl_synth_C"/>
</dbReference>
<dbReference type="InterPro" id="IPR020841">
    <property type="entry name" value="PKS_Beta-ketoAc_synthase_dom"/>
</dbReference>
<keyword evidence="9" id="KW-0511">Multifunctional enzyme</keyword>
<evidence type="ECO:0000256" key="6">
    <source>
        <dbReference type="ARBA" id="ARBA00022832"/>
    </source>
</evidence>
<evidence type="ECO:0000259" key="13">
    <source>
        <dbReference type="PROSITE" id="PS52004"/>
    </source>
</evidence>
<feature type="region of interest" description="Disordered" evidence="11">
    <location>
        <begin position="395"/>
        <end position="415"/>
    </location>
</feature>
<dbReference type="GO" id="GO:0017000">
    <property type="term" value="P:antibiotic biosynthetic process"/>
    <property type="evidence" value="ECO:0007669"/>
    <property type="project" value="UniProtKB-KW"/>
</dbReference>
<dbReference type="Gene3D" id="3.40.366.10">
    <property type="entry name" value="Malonyl-Coenzyme A Acyl Carrier Protein, domain 2"/>
    <property type="match status" value="1"/>
</dbReference>
<dbReference type="InterPro" id="IPR032821">
    <property type="entry name" value="PKS_assoc"/>
</dbReference>
<dbReference type="SMART" id="SM00825">
    <property type="entry name" value="PKS_KS"/>
    <property type="match status" value="1"/>
</dbReference>
<dbReference type="GO" id="GO:0031177">
    <property type="term" value="F:phosphopantetheine binding"/>
    <property type="evidence" value="ECO:0007669"/>
    <property type="project" value="InterPro"/>
</dbReference>
<feature type="compositionally biased region" description="Low complexity" evidence="11">
    <location>
        <begin position="901"/>
        <end position="920"/>
    </location>
</feature>
<dbReference type="InterPro" id="IPR014043">
    <property type="entry name" value="Acyl_transferase_dom"/>
</dbReference>
<dbReference type="GO" id="GO:0004312">
    <property type="term" value="F:fatty acid synthase activity"/>
    <property type="evidence" value="ECO:0007669"/>
    <property type="project" value="TreeGrafter"/>
</dbReference>
<evidence type="ECO:0000256" key="11">
    <source>
        <dbReference type="SAM" id="MobiDB-lite"/>
    </source>
</evidence>
<evidence type="ECO:0000256" key="9">
    <source>
        <dbReference type="ARBA" id="ARBA00023268"/>
    </source>
</evidence>
<dbReference type="FunFam" id="3.40.47.10:FF:000042">
    <property type="entry name" value="Polyketide synthase Pks13"/>
    <property type="match status" value="1"/>
</dbReference>
<comment type="similarity">
    <text evidence="2">Belongs to the ATP-dependent AMP-binding enzyme family.</text>
</comment>
<dbReference type="Pfam" id="PF00550">
    <property type="entry name" value="PP-binding"/>
    <property type="match status" value="1"/>
</dbReference>
<dbReference type="EMBL" id="CP029192">
    <property type="protein sequence ID" value="QES39514.1"/>
    <property type="molecule type" value="Genomic_DNA"/>
</dbReference>
<keyword evidence="10" id="KW-0012">Acyltransferase</keyword>
<comment type="cofactor">
    <cofactor evidence="1">
        <name>pantetheine 4'-phosphate</name>
        <dbReference type="ChEBI" id="CHEBI:47942"/>
    </cofactor>
</comment>
<dbReference type="SUPFAM" id="SSF55048">
    <property type="entry name" value="Probable ACP-binding domain of malonyl-CoA ACP transacylase"/>
    <property type="match status" value="1"/>
</dbReference>
<dbReference type="InterPro" id="IPR050091">
    <property type="entry name" value="PKS_NRPS_Biosynth_Enz"/>
</dbReference>
<dbReference type="OrthoDB" id="9778690at2"/>
<dbReference type="PROSITE" id="PS50075">
    <property type="entry name" value="CARRIER"/>
    <property type="match status" value="1"/>
</dbReference>
<dbReference type="PROSITE" id="PS00012">
    <property type="entry name" value="PHOSPHOPANTETHEINE"/>
    <property type="match status" value="1"/>
</dbReference>
<dbReference type="InterPro" id="IPR006162">
    <property type="entry name" value="Ppantetheine_attach_site"/>
</dbReference>
<evidence type="ECO:0000256" key="8">
    <source>
        <dbReference type="ARBA" id="ARBA00023194"/>
    </source>
</evidence>
<dbReference type="InterPro" id="IPR016039">
    <property type="entry name" value="Thiolase-like"/>
</dbReference>
<evidence type="ECO:0000313" key="15">
    <source>
        <dbReference type="Proteomes" id="UP000322927"/>
    </source>
</evidence>
<reference evidence="14 15" key="1">
    <citation type="submission" date="2018-05" db="EMBL/GenBank/DDBJ databases">
        <title>Streptomyces venezuelae.</title>
        <authorList>
            <person name="Kim W."/>
            <person name="Lee N."/>
            <person name="Cho B.-K."/>
        </authorList>
    </citation>
    <scope>NUCLEOTIDE SEQUENCE [LARGE SCALE GENOMIC DNA]</scope>
    <source>
        <strain evidence="14 15">ATCC 14584</strain>
    </source>
</reference>
<dbReference type="SMART" id="SM00827">
    <property type="entry name" value="PKS_AT"/>
    <property type="match status" value="1"/>
</dbReference>
<keyword evidence="7" id="KW-0443">Lipid metabolism</keyword>
<dbReference type="FunFam" id="1.10.1200.10:FF:000016">
    <property type="entry name" value="Non-ribosomal peptide synthase"/>
    <property type="match status" value="1"/>
</dbReference>
<dbReference type="Pfam" id="PF00698">
    <property type="entry name" value="Acyl_transf_1"/>
    <property type="match status" value="1"/>
</dbReference>
<dbReference type="InterPro" id="IPR009081">
    <property type="entry name" value="PP-bd_ACP"/>
</dbReference>
<dbReference type="InterPro" id="IPR014030">
    <property type="entry name" value="Ketoacyl_synth_N"/>
</dbReference>
<dbReference type="InterPro" id="IPR016036">
    <property type="entry name" value="Malonyl_transacylase_ACP-bd"/>
</dbReference>
<dbReference type="SUPFAM" id="SSF52151">
    <property type="entry name" value="FabD/lysophospholipase-like"/>
    <property type="match status" value="1"/>
</dbReference>
<dbReference type="GO" id="GO:0004315">
    <property type="term" value="F:3-oxoacyl-[acyl-carrier-protein] synthase activity"/>
    <property type="evidence" value="ECO:0007669"/>
    <property type="project" value="InterPro"/>
</dbReference>
<gene>
    <name evidence="14" type="ORF">DEJ48_37340</name>
</gene>
<evidence type="ECO:0000256" key="4">
    <source>
        <dbReference type="ARBA" id="ARBA00022553"/>
    </source>
</evidence>
<keyword evidence="3" id="KW-0596">Phosphopantetheine</keyword>
<evidence type="ECO:0000256" key="1">
    <source>
        <dbReference type="ARBA" id="ARBA00001957"/>
    </source>
</evidence>
<name>A0A5P2C9W9_STRVZ</name>
<dbReference type="SUPFAM" id="SSF53901">
    <property type="entry name" value="Thiolase-like"/>
    <property type="match status" value="1"/>
</dbReference>
<dbReference type="InterPro" id="IPR020806">
    <property type="entry name" value="PKS_PP-bd"/>
</dbReference>
<dbReference type="Pfam" id="PF02801">
    <property type="entry name" value="Ketoacyl-synt_C"/>
    <property type="match status" value="1"/>
</dbReference>
<dbReference type="Gene3D" id="3.30.70.3290">
    <property type="match status" value="1"/>
</dbReference>
<organism evidence="14 15">
    <name type="scientific">Streptomyces venezuelae</name>
    <dbReference type="NCBI Taxonomy" id="54571"/>
    <lineage>
        <taxon>Bacteria</taxon>
        <taxon>Bacillati</taxon>
        <taxon>Actinomycetota</taxon>
        <taxon>Actinomycetes</taxon>
        <taxon>Kitasatosporales</taxon>
        <taxon>Streptomycetaceae</taxon>
        <taxon>Streptomyces</taxon>
    </lineage>
</organism>
<dbReference type="Proteomes" id="UP000322927">
    <property type="component" value="Chromosome"/>
</dbReference>
<feature type="region of interest" description="Disordered" evidence="11">
    <location>
        <begin position="901"/>
        <end position="931"/>
    </location>
</feature>
<sequence>MERGGEDERSDDRIAVVGFSGRYPGASSPREFWALLRDGKEAHTEFTDEQLRASGVPEALLTDPRLVRRRPVLDGVELFDAAFFGCTPREAELMDPQQRLFLECSLEALQSAGYDPAAFDGSIGVFGGGGPTSYWQRHLSADPAYLHEVGEFQALLGNEKDFLAPRVSYRLDLRGPSMSVLTGCSSSLVAVHLAVQSLLGGESDMALAGGVTVYFPQRAGYVHNDGGVNSPDGRCRAFAADANGTVPGDGAGVVALKRLADALADGDQVLGVLLGTAVNNDGAHKVGFTAPSVGGQAEVIAEALAVADVESESISYVETHGTGTPLGDRVEVAALTEAFGTEKRGFCTLGSLKPNIGHTDTAAGVLGLIKVLLSLRHEEIPPAVNCAEPHPDIDFPNTPFRVSSRPTPWPRGGEARRAGISSFSVGGTNAHIVVEEPPLPGPSAADEGPQLLVLSAHGDAALQRSGAALADCLRADEAPALADTAHTLRVGRPAYAHRMALVCHDRAEAVSALDGTGVTPVAVGRTDPTGPAPDVAFLFPGQGSQRLAMGRGLYGTQPAYRAVVDECAALLAPELGEDLRAALYPDTDDAGALDRATRRLTETRLAQPALFTTEYALARLLGTWGVHPAALLGHSVGEFTAACLSGVLALPDALRMVALRGRLLQDCPPGAMASVPLAAERVRELLDPAGEVTVAAVNAPEQTVVSGPVAAVEELTGRLVAAGHRVTALRTSHAFHSALTASAVEPFTAAMAGVRLGAPEVPYLSNVTGTWITPEQATDPAYWGRQLREPVLFGAALRTLRDAPARTLLEVGAGNTLRALAGRGTGPGSAPVVATLGSGEDAADAAPLLDAVAQLWVRGVPVDLAALGGDVPRHRVALPTYPFERQRYFVDVPTGVVGTPVAGPPASAATTTPEPTVPAETPEEPRPRLTRYDRPELPTAYTAPRTPLEETVAEVWQDVMGVTPVGAHDNFFDLGGHSLLAAQVVARLQALLPVTLTVTDLLSQAQTVAQTAEAVERRLHEKLLDMSDEDAARLLGE</sequence>
<dbReference type="CDD" id="cd00833">
    <property type="entry name" value="PKS"/>
    <property type="match status" value="1"/>
</dbReference>
<evidence type="ECO:0000259" key="12">
    <source>
        <dbReference type="PROSITE" id="PS50075"/>
    </source>
</evidence>
<dbReference type="AlphaFoldDB" id="A0A5P2C9W9"/>
<keyword evidence="8" id="KW-0045">Antibiotic biosynthesis</keyword>
<dbReference type="PANTHER" id="PTHR43775">
    <property type="entry name" value="FATTY ACID SYNTHASE"/>
    <property type="match status" value="1"/>
</dbReference>
<accession>A0A5P2C9W9</accession>
<dbReference type="InterPro" id="IPR001227">
    <property type="entry name" value="Ac_transferase_dom_sf"/>
</dbReference>
<evidence type="ECO:0000256" key="10">
    <source>
        <dbReference type="ARBA" id="ARBA00023315"/>
    </source>
</evidence>
<dbReference type="SMART" id="SM00823">
    <property type="entry name" value="PKS_PP"/>
    <property type="match status" value="1"/>
</dbReference>
<dbReference type="InterPro" id="IPR018201">
    <property type="entry name" value="Ketoacyl_synth_AS"/>
</dbReference>
<dbReference type="Gene3D" id="1.10.1200.10">
    <property type="entry name" value="ACP-like"/>
    <property type="match status" value="1"/>
</dbReference>
<dbReference type="PROSITE" id="PS52004">
    <property type="entry name" value="KS3_2"/>
    <property type="match status" value="1"/>
</dbReference>
<dbReference type="GO" id="GO:0006633">
    <property type="term" value="P:fatty acid biosynthetic process"/>
    <property type="evidence" value="ECO:0007669"/>
    <property type="project" value="InterPro"/>
</dbReference>
<dbReference type="SUPFAM" id="SSF47336">
    <property type="entry name" value="ACP-like"/>
    <property type="match status" value="1"/>
</dbReference>
<feature type="domain" description="Carrier" evidence="12">
    <location>
        <begin position="943"/>
        <end position="1019"/>
    </location>
</feature>
<dbReference type="Pfam" id="PF00109">
    <property type="entry name" value="ketoacyl-synt"/>
    <property type="match status" value="1"/>
</dbReference>
<feature type="domain" description="Ketosynthase family 3 (KS3)" evidence="13">
    <location>
        <begin position="11"/>
        <end position="436"/>
    </location>
</feature>
<evidence type="ECO:0000256" key="2">
    <source>
        <dbReference type="ARBA" id="ARBA00006432"/>
    </source>
</evidence>
<proteinExistence type="inferred from homology"/>
<evidence type="ECO:0000256" key="5">
    <source>
        <dbReference type="ARBA" id="ARBA00022679"/>
    </source>
</evidence>
<protein>
    <submittedName>
        <fullName evidence="14">Polyketide synthase</fullName>
    </submittedName>
</protein>
<evidence type="ECO:0000256" key="7">
    <source>
        <dbReference type="ARBA" id="ARBA00023098"/>
    </source>
</evidence>
<dbReference type="PROSITE" id="PS00606">
    <property type="entry name" value="KS3_1"/>
    <property type="match status" value="1"/>
</dbReference>
<dbReference type="InterPro" id="IPR036736">
    <property type="entry name" value="ACP-like_sf"/>
</dbReference>
<dbReference type="GO" id="GO:0044550">
    <property type="term" value="P:secondary metabolite biosynthetic process"/>
    <property type="evidence" value="ECO:0007669"/>
    <property type="project" value="UniProtKB-ARBA"/>
</dbReference>
<keyword evidence="6" id="KW-0276">Fatty acid metabolism</keyword>
<dbReference type="PANTHER" id="PTHR43775:SF37">
    <property type="entry name" value="SI:DKEY-61P9.11"/>
    <property type="match status" value="1"/>
</dbReference>
<evidence type="ECO:0000256" key="3">
    <source>
        <dbReference type="ARBA" id="ARBA00022450"/>
    </source>
</evidence>
<keyword evidence="5" id="KW-0808">Transferase</keyword>
<dbReference type="InterPro" id="IPR016035">
    <property type="entry name" value="Acyl_Trfase/lysoPLipase"/>
</dbReference>
<dbReference type="Pfam" id="PF16197">
    <property type="entry name" value="KAsynt_C_assoc"/>
    <property type="match status" value="1"/>
</dbReference>
<dbReference type="Gene3D" id="3.40.47.10">
    <property type="match status" value="1"/>
</dbReference>
<evidence type="ECO:0000313" key="14">
    <source>
        <dbReference type="EMBL" id="QES39514.1"/>
    </source>
</evidence>
<keyword evidence="4" id="KW-0597">Phosphoprotein</keyword>